<dbReference type="Gene3D" id="1.10.10.2520">
    <property type="entry name" value="Cell wall hydrolase SleB, domain 1"/>
    <property type="match status" value="1"/>
</dbReference>
<dbReference type="Pfam" id="PF07486">
    <property type="entry name" value="Hydrolase_2"/>
    <property type="match status" value="1"/>
</dbReference>
<gene>
    <name evidence="2" type="ORF">NFI95_05280</name>
</gene>
<keyword evidence="2" id="KW-0378">Hydrolase</keyword>
<dbReference type="GO" id="GO:0016787">
    <property type="term" value="F:hydrolase activity"/>
    <property type="evidence" value="ECO:0007669"/>
    <property type="project" value="UniProtKB-KW"/>
</dbReference>
<dbReference type="InterPro" id="IPR011105">
    <property type="entry name" value="Cell_wall_hydrolase_SleB"/>
</dbReference>
<organism evidence="2 3">
    <name type="scientific">Endosaccharibacter trunci</name>
    <dbReference type="NCBI Taxonomy" id="2812733"/>
    <lineage>
        <taxon>Bacteria</taxon>
        <taxon>Pseudomonadati</taxon>
        <taxon>Pseudomonadota</taxon>
        <taxon>Alphaproteobacteria</taxon>
        <taxon>Acetobacterales</taxon>
        <taxon>Acetobacteraceae</taxon>
        <taxon>Endosaccharibacter</taxon>
    </lineage>
</organism>
<dbReference type="InterPro" id="IPR042047">
    <property type="entry name" value="SleB_dom1"/>
</dbReference>
<evidence type="ECO:0000313" key="3">
    <source>
        <dbReference type="Proteomes" id="UP001524587"/>
    </source>
</evidence>
<sequence length="160" mass="17506">MSFDMSSPRLVLAGTAYGECRGGGRTGMENVLSVVMCRWRDGWENTPLAVCLAPHQFSCWGDCNRSAILSASMRDQASWELALSIADAALAGTLPDRTGDADSYYALSMAKPAYWARPPARHVVSDNWHSFWRVNRTPATDDATDQLNQAELAAHTLEPA</sequence>
<protein>
    <submittedName>
        <fullName evidence="2">Cell wall hydrolase</fullName>
    </submittedName>
</protein>
<dbReference type="RefSeq" id="WP_422863316.1">
    <property type="nucleotide sequence ID" value="NZ_JAMSKV010000003.1"/>
</dbReference>
<evidence type="ECO:0000313" key="2">
    <source>
        <dbReference type="EMBL" id="MCQ8277855.1"/>
    </source>
</evidence>
<dbReference type="EMBL" id="JAMSKV010000003">
    <property type="protein sequence ID" value="MCQ8277855.1"/>
    <property type="molecule type" value="Genomic_DNA"/>
</dbReference>
<name>A0ABT1W4Q1_9PROT</name>
<reference evidence="2 3" key="1">
    <citation type="submission" date="2022-06" db="EMBL/GenBank/DDBJ databases">
        <title>Endosaccharibacter gen. nov., sp. nov., endophytic bacteria isolated from sugarcane.</title>
        <authorList>
            <person name="Pitiwittayakul N."/>
            <person name="Yukphan P."/>
            <person name="Charoenyingcharoen P."/>
            <person name="Tanasupawat S."/>
        </authorList>
    </citation>
    <scope>NUCLEOTIDE SEQUENCE [LARGE SCALE GENOMIC DNA]</scope>
    <source>
        <strain evidence="2 3">KSS8</strain>
    </source>
</reference>
<evidence type="ECO:0000259" key="1">
    <source>
        <dbReference type="Pfam" id="PF07486"/>
    </source>
</evidence>
<proteinExistence type="predicted"/>
<feature type="domain" description="Cell wall hydrolase SleB" evidence="1">
    <location>
        <begin position="24"/>
        <end position="117"/>
    </location>
</feature>
<accession>A0ABT1W4Q1</accession>
<comment type="caution">
    <text evidence="2">The sequence shown here is derived from an EMBL/GenBank/DDBJ whole genome shotgun (WGS) entry which is preliminary data.</text>
</comment>
<dbReference type="Proteomes" id="UP001524587">
    <property type="component" value="Unassembled WGS sequence"/>
</dbReference>
<keyword evidence="3" id="KW-1185">Reference proteome</keyword>